<keyword evidence="3" id="KW-1003">Cell membrane</keyword>
<dbReference type="AlphaFoldDB" id="A0AAJ2JZN9"/>
<feature type="transmembrane region" description="Helical" evidence="7">
    <location>
        <begin position="367"/>
        <end position="388"/>
    </location>
</feature>
<protein>
    <submittedName>
        <fullName evidence="8">Chromate efflux transporter</fullName>
    </submittedName>
</protein>
<evidence type="ECO:0000256" key="7">
    <source>
        <dbReference type="SAM" id="Phobius"/>
    </source>
</evidence>
<feature type="transmembrane region" description="Helical" evidence="7">
    <location>
        <begin position="343"/>
        <end position="361"/>
    </location>
</feature>
<evidence type="ECO:0000256" key="1">
    <source>
        <dbReference type="ARBA" id="ARBA00004651"/>
    </source>
</evidence>
<feature type="transmembrane region" description="Helical" evidence="7">
    <location>
        <begin position="83"/>
        <end position="106"/>
    </location>
</feature>
<evidence type="ECO:0000256" key="2">
    <source>
        <dbReference type="ARBA" id="ARBA00005262"/>
    </source>
</evidence>
<dbReference type="InterPro" id="IPR003370">
    <property type="entry name" value="Chromate_transpt"/>
</dbReference>
<evidence type="ECO:0000256" key="6">
    <source>
        <dbReference type="ARBA" id="ARBA00023136"/>
    </source>
</evidence>
<dbReference type="PIRSF" id="PIRSF004810">
    <property type="entry name" value="ChrA"/>
    <property type="match status" value="1"/>
</dbReference>
<reference evidence="9" key="1">
    <citation type="submission" date="2023-09" db="EMBL/GenBank/DDBJ databases">
        <title>Paenibacillus sp. chi10 Genome sequencing and assembly.</title>
        <authorList>
            <person name="Kim I."/>
        </authorList>
    </citation>
    <scope>NUCLEOTIDE SEQUENCE [LARGE SCALE GENOMIC DNA]</scope>
    <source>
        <strain evidence="9">chi10</strain>
    </source>
</reference>
<proteinExistence type="inferred from homology"/>
<feature type="transmembrane region" description="Helical" evidence="7">
    <location>
        <begin position="209"/>
        <end position="229"/>
    </location>
</feature>
<dbReference type="EMBL" id="JAVYAA010000003">
    <property type="protein sequence ID" value="MDT8977347.1"/>
    <property type="molecule type" value="Genomic_DNA"/>
</dbReference>
<dbReference type="GO" id="GO:0015109">
    <property type="term" value="F:chromate transmembrane transporter activity"/>
    <property type="evidence" value="ECO:0007669"/>
    <property type="project" value="InterPro"/>
</dbReference>
<dbReference type="PANTHER" id="PTHR33567:SF3">
    <property type="entry name" value="CHROMATE ION TRANSPORTER (EUROFUNG)"/>
    <property type="match status" value="1"/>
</dbReference>
<sequence length="407" mass="44004">MRTYWHGVRETFVTALRLGLTSFGGPAAHIGYFHKTYVQQLKWLDDQQFAELQAISQMLPGPSSSQLGIGIGMKRAGWLGGAMAWLGFTLPSACLLALFAFGISWLPNQDPGWLQGLKLAAVPIIIQALWGMNKQLTPDALRRTIAIVAAILSLLLIGVYGQLLIMGGALAAGVVLFRNRAENSEPAIRTNQNQYECIEEGKSNISRTFAKWMTLLFFGLLIGLPMLAYYIPSVVTQLMEIMYRTGSAVFGGGHVVLPVLKHELMTAGLLDDSSLLAGYGAAQAVPGPLFTFAAFVGASIHSGGFGIVLAIVATLFIFLPSYLLMGAILPYMSHVRQWRSVRAAFQGINAAVVGLLLAALYDPVLTTSVTSPIHMCIVLIGILSLIVWRQSPWITVLLSAMLGMLLL</sequence>
<evidence type="ECO:0000313" key="9">
    <source>
        <dbReference type="Proteomes" id="UP001250538"/>
    </source>
</evidence>
<dbReference type="GO" id="GO:0005886">
    <property type="term" value="C:plasma membrane"/>
    <property type="evidence" value="ECO:0007669"/>
    <property type="project" value="UniProtKB-SubCell"/>
</dbReference>
<dbReference type="Pfam" id="PF02417">
    <property type="entry name" value="Chromate_transp"/>
    <property type="match status" value="2"/>
</dbReference>
<feature type="transmembrane region" description="Helical" evidence="7">
    <location>
        <begin position="144"/>
        <end position="177"/>
    </location>
</feature>
<dbReference type="PANTHER" id="PTHR33567">
    <property type="entry name" value="CHROMATE ION TRANSPORTER (EUROFUNG)"/>
    <property type="match status" value="1"/>
</dbReference>
<evidence type="ECO:0000256" key="5">
    <source>
        <dbReference type="ARBA" id="ARBA00022989"/>
    </source>
</evidence>
<comment type="caution">
    <text evidence="8">The sequence shown here is derived from an EMBL/GenBank/DDBJ whole genome shotgun (WGS) entry which is preliminary data.</text>
</comment>
<dbReference type="NCBIfam" id="TIGR00937">
    <property type="entry name" value="2A51"/>
    <property type="match status" value="1"/>
</dbReference>
<name>A0AAJ2JZN9_9BACL</name>
<feature type="transmembrane region" description="Helical" evidence="7">
    <location>
        <begin position="305"/>
        <end position="331"/>
    </location>
</feature>
<accession>A0AAJ2JZN9</accession>
<evidence type="ECO:0000313" key="8">
    <source>
        <dbReference type="EMBL" id="MDT8977347.1"/>
    </source>
</evidence>
<gene>
    <name evidence="8" type="primary">chrA</name>
    <name evidence="8" type="ORF">RQP50_14010</name>
</gene>
<feature type="transmembrane region" description="Helical" evidence="7">
    <location>
        <begin position="112"/>
        <end position="132"/>
    </location>
</feature>
<keyword evidence="4 7" id="KW-0812">Transmembrane</keyword>
<evidence type="ECO:0000256" key="4">
    <source>
        <dbReference type="ARBA" id="ARBA00022692"/>
    </source>
</evidence>
<comment type="subcellular location">
    <subcellularLocation>
        <location evidence="1">Cell membrane</location>
        <topology evidence="1">Multi-pass membrane protein</topology>
    </subcellularLocation>
</comment>
<organism evidence="8 9">
    <name type="scientific">Paenibacillus suaedae</name>
    <dbReference type="NCBI Taxonomy" id="3077233"/>
    <lineage>
        <taxon>Bacteria</taxon>
        <taxon>Bacillati</taxon>
        <taxon>Bacillota</taxon>
        <taxon>Bacilli</taxon>
        <taxon>Bacillales</taxon>
        <taxon>Paenibacillaceae</taxon>
        <taxon>Paenibacillus</taxon>
    </lineage>
</organism>
<keyword evidence="5 7" id="KW-1133">Transmembrane helix</keyword>
<keyword evidence="6 7" id="KW-0472">Membrane</keyword>
<dbReference type="Proteomes" id="UP001250538">
    <property type="component" value="Unassembled WGS sequence"/>
</dbReference>
<evidence type="ECO:0000256" key="3">
    <source>
        <dbReference type="ARBA" id="ARBA00022475"/>
    </source>
</evidence>
<dbReference type="InterPro" id="IPR014047">
    <property type="entry name" value="Chr_Tranpt_l_chain"/>
</dbReference>
<comment type="similarity">
    <text evidence="2">Belongs to the chromate ion transporter (CHR) (TC 2.A.51) family.</text>
</comment>
<dbReference type="RefSeq" id="WP_315745791.1">
    <property type="nucleotide sequence ID" value="NZ_JAVYAA010000003.1"/>
</dbReference>
<keyword evidence="9" id="KW-1185">Reference proteome</keyword>